<dbReference type="RefSeq" id="WP_341369811.1">
    <property type="nucleotide sequence ID" value="NZ_JBBPCO010000002.1"/>
</dbReference>
<accession>A0ABU9D5C8</accession>
<dbReference type="Proteomes" id="UP001446205">
    <property type="component" value="Unassembled WGS sequence"/>
</dbReference>
<dbReference type="Gene3D" id="3.40.50.300">
    <property type="entry name" value="P-loop containing nucleotide triphosphate hydrolases"/>
    <property type="match status" value="1"/>
</dbReference>
<protein>
    <submittedName>
        <fullName evidence="2">AAA family ATPase</fullName>
    </submittedName>
</protein>
<proteinExistence type="predicted"/>
<dbReference type="InterPro" id="IPR027417">
    <property type="entry name" value="P-loop_NTPase"/>
</dbReference>
<dbReference type="PANTHER" id="PTHR43581">
    <property type="entry name" value="ATP/GTP PHOSPHATASE"/>
    <property type="match status" value="1"/>
</dbReference>
<dbReference type="CDD" id="cd00267">
    <property type="entry name" value="ABC_ATPase"/>
    <property type="match status" value="1"/>
</dbReference>
<evidence type="ECO:0000313" key="2">
    <source>
        <dbReference type="EMBL" id="MEK8088746.1"/>
    </source>
</evidence>
<keyword evidence="3" id="KW-1185">Reference proteome</keyword>
<feature type="domain" description="Endonuclease GajA/Old nuclease/RecF-like AAA" evidence="1">
    <location>
        <begin position="239"/>
        <end position="366"/>
    </location>
</feature>
<dbReference type="SUPFAM" id="SSF52540">
    <property type="entry name" value="P-loop containing nucleoside triphosphate hydrolases"/>
    <property type="match status" value="1"/>
</dbReference>
<dbReference type="InterPro" id="IPR041685">
    <property type="entry name" value="AAA_GajA/Old/RecF-like"/>
</dbReference>
<sequence length="462" mass="52088">MKISIKNLGAIKQAEFTLGELTIICGGNNTGKTYATYALFGFLSFWREAFSIKVPDGDVLRLLNEGSVELDIQDYIGNAQEILKKGCAAFTEQLPHVFASSDKHFSDSHFSVDFGSSEIQPVPTFERTMGAAKTQLLSISKMANSPLVTISLLVEKEKVRIPQDVISRIIGDTLKDIVFGHLFPHPFIASAERTGAAIFRNELNFARNRLLEEMSSMEKDINPFELLSKVYTDYALPVKSNVDFTRQLEELAKKDSFIAKEHPEILNDFTDIIGGDYLVTKNDELYYVPKGKRIRLTMDESSSAVRSLLDIGFYLRHVATPGDLLMVDEPELNLHPENQRRVARLFTRLVNVGVNVFITTHSDYIIKELNTMIMLNQGGERLKALAEREHYKASEMLNSDMVKVYIAEEALIKLDGAQRKTRCQTLVEADIDSKLGIEARSFDQTIDDMNRIQEEIVWGGDE</sequence>
<dbReference type="InterPro" id="IPR051396">
    <property type="entry name" value="Bact_Antivir_Def_Nuclease"/>
</dbReference>
<evidence type="ECO:0000313" key="3">
    <source>
        <dbReference type="Proteomes" id="UP001446205"/>
    </source>
</evidence>
<name>A0ABU9D5C8_9PROT</name>
<evidence type="ECO:0000259" key="1">
    <source>
        <dbReference type="Pfam" id="PF13175"/>
    </source>
</evidence>
<dbReference type="Pfam" id="PF13175">
    <property type="entry name" value="AAA_15"/>
    <property type="match status" value="1"/>
</dbReference>
<reference evidence="2 3" key="1">
    <citation type="submission" date="2024-04" db="EMBL/GenBank/DDBJ databases">
        <authorList>
            <person name="Abashina T."/>
            <person name="Shaikin A."/>
        </authorList>
    </citation>
    <scope>NUCLEOTIDE SEQUENCE [LARGE SCALE GENOMIC DNA]</scope>
    <source>
        <strain evidence="2 3">AAFK</strain>
    </source>
</reference>
<comment type="caution">
    <text evidence="2">The sequence shown here is derived from an EMBL/GenBank/DDBJ whole genome shotgun (WGS) entry which is preliminary data.</text>
</comment>
<gene>
    <name evidence="2" type="ORF">WOB96_03100</name>
</gene>
<dbReference type="PANTHER" id="PTHR43581:SF4">
    <property type="entry name" value="ATP_GTP PHOSPHATASE"/>
    <property type="match status" value="1"/>
</dbReference>
<organism evidence="2 3">
    <name type="scientific">Thermithiobacillus plumbiphilus</name>
    <dbReference type="NCBI Taxonomy" id="1729899"/>
    <lineage>
        <taxon>Bacteria</taxon>
        <taxon>Pseudomonadati</taxon>
        <taxon>Pseudomonadota</taxon>
        <taxon>Acidithiobacillia</taxon>
        <taxon>Acidithiobacillales</taxon>
        <taxon>Thermithiobacillaceae</taxon>
        <taxon>Thermithiobacillus</taxon>
    </lineage>
</organism>
<dbReference type="EMBL" id="JBBPCO010000002">
    <property type="protein sequence ID" value="MEK8088746.1"/>
    <property type="molecule type" value="Genomic_DNA"/>
</dbReference>